<organism evidence="2 3">
    <name type="scientific">Hallella mizrahii</name>
    <dbReference type="NCBI Taxonomy" id="2606637"/>
    <lineage>
        <taxon>Bacteria</taxon>
        <taxon>Pseudomonadati</taxon>
        <taxon>Bacteroidota</taxon>
        <taxon>Bacteroidia</taxon>
        <taxon>Bacteroidales</taxon>
        <taxon>Prevotellaceae</taxon>
        <taxon>Hallella</taxon>
    </lineage>
</organism>
<keyword evidence="1" id="KW-0732">Signal</keyword>
<evidence type="ECO:0000313" key="3">
    <source>
        <dbReference type="Proteomes" id="UP000438914"/>
    </source>
</evidence>
<accession>A0A7K0KD03</accession>
<reference evidence="2 3" key="1">
    <citation type="submission" date="2019-08" db="EMBL/GenBank/DDBJ databases">
        <title>In-depth cultivation of the pig gut microbiome towards novel bacterial diversity and tailored functional studies.</title>
        <authorList>
            <person name="Wylensek D."/>
            <person name="Hitch T.C.A."/>
            <person name="Clavel T."/>
        </authorList>
    </citation>
    <scope>NUCLEOTIDE SEQUENCE [LARGE SCALE GENOMIC DNA]</scope>
    <source>
        <strain evidence="2 3">LKV-178-WT-2A</strain>
    </source>
</reference>
<gene>
    <name evidence="2" type="ORF">FYJ73_03855</name>
</gene>
<proteinExistence type="predicted"/>
<feature type="signal peptide" evidence="1">
    <location>
        <begin position="1"/>
        <end position="21"/>
    </location>
</feature>
<dbReference type="RefSeq" id="WP_154533396.1">
    <property type="nucleotide sequence ID" value="NZ_VUNG01000005.1"/>
</dbReference>
<keyword evidence="3" id="KW-1185">Reference proteome</keyword>
<feature type="chain" id="PRO_5029814950" description="WD40-like Beta Propeller Repeat" evidence="1">
    <location>
        <begin position="22"/>
        <end position="379"/>
    </location>
</feature>
<evidence type="ECO:0000256" key="1">
    <source>
        <dbReference type="SAM" id="SignalP"/>
    </source>
</evidence>
<dbReference type="EMBL" id="VUNG01000005">
    <property type="protein sequence ID" value="MST83817.1"/>
    <property type="molecule type" value="Genomic_DNA"/>
</dbReference>
<evidence type="ECO:0000313" key="2">
    <source>
        <dbReference type="EMBL" id="MST83817.1"/>
    </source>
</evidence>
<evidence type="ECO:0008006" key="4">
    <source>
        <dbReference type="Google" id="ProtNLM"/>
    </source>
</evidence>
<comment type="caution">
    <text evidence="2">The sequence shown here is derived from an EMBL/GenBank/DDBJ whole genome shotgun (WGS) entry which is preliminary data.</text>
</comment>
<dbReference type="AlphaFoldDB" id="A0A7K0KD03"/>
<name>A0A7K0KD03_9BACT</name>
<sequence length="379" mass="42712">MKKIQAWILTALLFVAVPAGAQKRNAAVKGKAAAAMRNNGNGGRLLFNTLLPATAKVMVIDSVVVGKNDFLRHIPLNEEAGKLSVKRKIGNNVLAQYETELGDRRFYAVGDSTSSALYMQTKVGGEWSQQSSLADISDEDYHYQNFPFLCADGVTLFFSATGPNTIGGRDIFMTSYDSDKDEWLQPQNYGLPFNSTANDYLLAIDDLDTLGWLVTDRHQHADSVCIYTFVPTQVRKNFTADNLSATQLEHFAQIHSIADTWTFGDRNAALRRRDAMMARATTTTTQNRTAFVLNDNTVITDEKQLNSPLARNLFRQWVELCSMIDNTRKSLDEKRNLYARGQRELKQNILEKENSLRQQLTDLHNVAKKIRMAEMKNKQ</sequence>
<dbReference type="Proteomes" id="UP000438914">
    <property type="component" value="Unassembled WGS sequence"/>
</dbReference>
<protein>
    <recommendedName>
        <fullName evidence="4">WD40-like Beta Propeller Repeat</fullName>
    </recommendedName>
</protein>